<organism evidence="1">
    <name type="scientific">Desulfovibrio sp. U5L</name>
    <dbReference type="NCBI Taxonomy" id="596152"/>
    <lineage>
        <taxon>Bacteria</taxon>
        <taxon>Pseudomonadati</taxon>
        <taxon>Thermodesulfobacteriota</taxon>
        <taxon>Desulfovibrionia</taxon>
        <taxon>Desulfovibrionales</taxon>
        <taxon>Desulfovibrionaceae</taxon>
        <taxon>Desulfovibrio</taxon>
    </lineage>
</organism>
<dbReference type="EMBL" id="JH600068">
    <property type="protein sequence ID" value="EIG53582.1"/>
    <property type="molecule type" value="Genomic_DNA"/>
</dbReference>
<dbReference type="AlphaFoldDB" id="I2Q1C6"/>
<dbReference type="HOGENOM" id="CLU_2632387_0_0_7"/>
<name>I2Q1C6_9BACT</name>
<evidence type="ECO:0000313" key="1">
    <source>
        <dbReference type="EMBL" id="EIG53582.1"/>
    </source>
</evidence>
<gene>
    <name evidence="1" type="ORF">DesU5LDRAFT_1908</name>
</gene>
<reference evidence="1" key="1">
    <citation type="submission" date="2011-11" db="EMBL/GenBank/DDBJ databases">
        <title>Improved High-Quality Draft sequence of Desulfovibrio sp. U5L.</title>
        <authorList>
            <consortium name="US DOE Joint Genome Institute"/>
            <person name="Lucas S."/>
            <person name="Han J."/>
            <person name="Lapidus A."/>
            <person name="Cheng J.-F."/>
            <person name="Goodwin L."/>
            <person name="Pitluck S."/>
            <person name="Peters L."/>
            <person name="Ovchinnikova G."/>
            <person name="Held B."/>
            <person name="Detter J.C."/>
            <person name="Han C."/>
            <person name="Tapia R."/>
            <person name="Land M."/>
            <person name="Hauser L."/>
            <person name="Kyrpides N."/>
            <person name="Ivanova N."/>
            <person name="Pagani I."/>
            <person name="Gabster J."/>
            <person name="Walker C."/>
            <person name="Stolyar S."/>
            <person name="Stahl D."/>
            <person name="Arkin A."/>
            <person name="Dehal P."/>
            <person name="Hazen T."/>
            <person name="Woyke T."/>
        </authorList>
    </citation>
    <scope>NUCLEOTIDE SEQUENCE [LARGE SCALE GENOMIC DNA]</scope>
    <source>
        <strain evidence="1">U5L</strain>
    </source>
</reference>
<accession>I2Q1C6</accession>
<protein>
    <submittedName>
        <fullName evidence="1">Uncharacterized protein</fullName>
    </submittedName>
</protein>
<dbReference type="eggNOG" id="ENOG50318SI">
    <property type="taxonomic scope" value="Bacteria"/>
</dbReference>
<sequence length="77" mass="8594">MTTPRGMVLPADWSALPRVQRLRLWLRGEGLTLAGLAARMGVHKSAPGKWLVSCSEPLPTRRRKELLGMGMPEKYLP</sequence>
<dbReference type="STRING" id="596152.DesU5LDRAFT_1908"/>
<proteinExistence type="predicted"/>